<feature type="repeat" description="ANK" evidence="3">
    <location>
        <begin position="117"/>
        <end position="149"/>
    </location>
</feature>
<keyword evidence="1" id="KW-0677">Repeat</keyword>
<dbReference type="InterPro" id="IPR036770">
    <property type="entry name" value="Ankyrin_rpt-contain_sf"/>
</dbReference>
<sequence length="349" mass="38884">MLLENDGDINLVDNECNNALHYVFKSRQNRHHLIKLLIDNGIYVNGQNKNGTSPLQLASKFGDYEAVKELLDCNASIYVVDNVNDNSLHYALSWKCNTDVIKLLINRGIDVNAQNTNGTTALHLTCENSNYKVAQKLVENHACVKILDDDNNTALHYMSRSWKNNQNIVRLLIGEGPDINSRNSHGTTALQVACRNCNYHIAGYLLNYGTSVNLLDNNYNNALHYASKSEHYNADIIKLLAEKFLSVDSQNKNGTITLQLVCQQNNYTNAEKLLQCGACVDLVDDKGNNSLHHVAKSRRDSVVVVELLIQAGVDVNARNKNGVTALQFACESCSYEIAKNECDNNAIMH</sequence>
<reference evidence="4" key="1">
    <citation type="journal article" date="2023" name="G3 (Bethesda)">
        <title>Whole genome assemblies of Zophobas morio and Tenebrio molitor.</title>
        <authorList>
            <person name="Kaur S."/>
            <person name="Stinson S.A."/>
            <person name="diCenzo G.C."/>
        </authorList>
    </citation>
    <scope>NUCLEOTIDE SEQUENCE</scope>
    <source>
        <strain evidence="4">QUZm001</strain>
    </source>
</reference>
<dbReference type="Gene3D" id="1.25.40.20">
    <property type="entry name" value="Ankyrin repeat-containing domain"/>
    <property type="match status" value="4"/>
</dbReference>
<evidence type="ECO:0000256" key="3">
    <source>
        <dbReference type="PROSITE-ProRule" id="PRU00023"/>
    </source>
</evidence>
<dbReference type="PRINTS" id="PR01415">
    <property type="entry name" value="ANKYRIN"/>
</dbReference>
<gene>
    <name evidence="4" type="ORF">Zmor_018791</name>
</gene>
<dbReference type="Proteomes" id="UP001168821">
    <property type="component" value="Unassembled WGS sequence"/>
</dbReference>
<dbReference type="AlphaFoldDB" id="A0AA38ICY4"/>
<feature type="repeat" description="ANK" evidence="3">
    <location>
        <begin position="150"/>
        <end position="184"/>
    </location>
</feature>
<dbReference type="Pfam" id="PF12796">
    <property type="entry name" value="Ank_2"/>
    <property type="match status" value="3"/>
</dbReference>
<keyword evidence="5" id="KW-1185">Reference proteome</keyword>
<dbReference type="InterPro" id="IPR002110">
    <property type="entry name" value="Ankyrin_rpt"/>
</dbReference>
<dbReference type="PROSITE" id="PS50297">
    <property type="entry name" value="ANK_REP_REGION"/>
    <property type="match status" value="4"/>
</dbReference>
<feature type="repeat" description="ANK" evidence="3">
    <location>
        <begin position="50"/>
        <end position="82"/>
    </location>
</feature>
<dbReference type="EMBL" id="JALNTZ010000005">
    <property type="protein sequence ID" value="KAJ3652861.1"/>
    <property type="molecule type" value="Genomic_DNA"/>
</dbReference>
<comment type="caution">
    <text evidence="4">The sequence shown here is derived from an EMBL/GenBank/DDBJ whole genome shotgun (WGS) entry which is preliminary data.</text>
</comment>
<dbReference type="PANTHER" id="PTHR24198">
    <property type="entry name" value="ANKYRIN REPEAT AND PROTEIN KINASE DOMAIN-CONTAINING PROTEIN"/>
    <property type="match status" value="1"/>
</dbReference>
<feature type="repeat" description="ANK" evidence="3">
    <location>
        <begin position="185"/>
        <end position="217"/>
    </location>
</feature>
<protein>
    <recommendedName>
        <fullName evidence="6">Ankyrin repeat protein</fullName>
    </recommendedName>
</protein>
<feature type="repeat" description="ANK" evidence="3">
    <location>
        <begin position="83"/>
        <end position="116"/>
    </location>
</feature>
<evidence type="ECO:0000256" key="2">
    <source>
        <dbReference type="ARBA" id="ARBA00023043"/>
    </source>
</evidence>
<evidence type="ECO:0000313" key="5">
    <source>
        <dbReference type="Proteomes" id="UP001168821"/>
    </source>
</evidence>
<dbReference type="PROSITE" id="PS50088">
    <property type="entry name" value="ANK_REPEAT"/>
    <property type="match status" value="6"/>
</dbReference>
<organism evidence="4 5">
    <name type="scientific">Zophobas morio</name>
    <dbReference type="NCBI Taxonomy" id="2755281"/>
    <lineage>
        <taxon>Eukaryota</taxon>
        <taxon>Metazoa</taxon>
        <taxon>Ecdysozoa</taxon>
        <taxon>Arthropoda</taxon>
        <taxon>Hexapoda</taxon>
        <taxon>Insecta</taxon>
        <taxon>Pterygota</taxon>
        <taxon>Neoptera</taxon>
        <taxon>Endopterygota</taxon>
        <taxon>Coleoptera</taxon>
        <taxon>Polyphaga</taxon>
        <taxon>Cucujiformia</taxon>
        <taxon>Tenebrionidae</taxon>
        <taxon>Zophobas</taxon>
    </lineage>
</organism>
<name>A0AA38ICY4_9CUCU</name>
<evidence type="ECO:0000313" key="4">
    <source>
        <dbReference type="EMBL" id="KAJ3652861.1"/>
    </source>
</evidence>
<proteinExistence type="predicted"/>
<keyword evidence="2 3" id="KW-0040">ANK repeat</keyword>
<accession>A0AA38ICY4</accession>
<dbReference type="GO" id="GO:0005737">
    <property type="term" value="C:cytoplasm"/>
    <property type="evidence" value="ECO:0007669"/>
    <property type="project" value="TreeGrafter"/>
</dbReference>
<dbReference type="Pfam" id="PF00023">
    <property type="entry name" value="Ank"/>
    <property type="match status" value="1"/>
</dbReference>
<feature type="repeat" description="ANK" evidence="3">
    <location>
        <begin position="286"/>
        <end position="320"/>
    </location>
</feature>
<dbReference type="SMART" id="SM00248">
    <property type="entry name" value="ANK"/>
    <property type="match status" value="10"/>
</dbReference>
<dbReference type="SUPFAM" id="SSF48403">
    <property type="entry name" value="Ankyrin repeat"/>
    <property type="match status" value="1"/>
</dbReference>
<evidence type="ECO:0008006" key="6">
    <source>
        <dbReference type="Google" id="ProtNLM"/>
    </source>
</evidence>
<evidence type="ECO:0000256" key="1">
    <source>
        <dbReference type="ARBA" id="ARBA00022737"/>
    </source>
</evidence>
<dbReference type="PANTHER" id="PTHR24198:SF165">
    <property type="entry name" value="ANKYRIN REPEAT-CONTAINING PROTEIN-RELATED"/>
    <property type="match status" value="1"/>
</dbReference>